<name>A0A1H9YKS2_9BACI</name>
<evidence type="ECO:0000313" key="3">
    <source>
        <dbReference type="Proteomes" id="UP000199095"/>
    </source>
</evidence>
<feature type="region of interest" description="Disordered" evidence="1">
    <location>
        <begin position="1"/>
        <end position="44"/>
    </location>
</feature>
<feature type="compositionally biased region" description="Basic and acidic residues" evidence="1">
    <location>
        <begin position="1"/>
        <end position="10"/>
    </location>
</feature>
<evidence type="ECO:0000313" key="2">
    <source>
        <dbReference type="EMBL" id="SES69693.1"/>
    </source>
</evidence>
<proteinExistence type="predicted"/>
<evidence type="ECO:0000256" key="1">
    <source>
        <dbReference type="SAM" id="MobiDB-lite"/>
    </source>
</evidence>
<reference evidence="3" key="1">
    <citation type="submission" date="2016-10" db="EMBL/GenBank/DDBJ databases">
        <authorList>
            <person name="Varghese N."/>
            <person name="Submissions S."/>
        </authorList>
    </citation>
    <scope>NUCLEOTIDE SEQUENCE [LARGE SCALE GENOMIC DNA]</scope>
    <source>
        <strain evidence="3">CGMCC 1.3566</strain>
    </source>
</reference>
<dbReference type="Proteomes" id="UP000199095">
    <property type="component" value="Unassembled WGS sequence"/>
</dbReference>
<dbReference type="OrthoDB" id="1650483at2"/>
<dbReference type="EMBL" id="FOHJ01000001">
    <property type="protein sequence ID" value="SES69693.1"/>
    <property type="molecule type" value="Genomic_DNA"/>
</dbReference>
<organism evidence="2 3">
    <name type="scientific">Salinibacillus kushneri</name>
    <dbReference type="NCBI Taxonomy" id="237682"/>
    <lineage>
        <taxon>Bacteria</taxon>
        <taxon>Bacillati</taxon>
        <taxon>Bacillota</taxon>
        <taxon>Bacilli</taxon>
        <taxon>Bacillales</taxon>
        <taxon>Bacillaceae</taxon>
        <taxon>Salinibacillus</taxon>
    </lineage>
</organism>
<gene>
    <name evidence="2" type="ORF">SAMN05421676_101206</name>
</gene>
<dbReference type="RefSeq" id="WP_093131078.1">
    <property type="nucleotide sequence ID" value="NZ_FOHJ01000001.1"/>
</dbReference>
<sequence>MESDINKSEETLSQLDSEISSAEDKLQELQGGVEKAEGEPKELGAGQFFVGTDLPEGRYEVLPVGDGSNFTV</sequence>
<protein>
    <submittedName>
        <fullName evidence="2">Uncharacterized protein</fullName>
    </submittedName>
</protein>
<accession>A0A1H9YKS2</accession>
<dbReference type="AlphaFoldDB" id="A0A1H9YKS2"/>
<keyword evidence="3" id="KW-1185">Reference proteome</keyword>
<feature type="compositionally biased region" description="Polar residues" evidence="1">
    <location>
        <begin position="11"/>
        <end position="20"/>
    </location>
</feature>